<organism evidence="2">
    <name type="scientific">marine sediment metagenome</name>
    <dbReference type="NCBI Taxonomy" id="412755"/>
    <lineage>
        <taxon>unclassified sequences</taxon>
        <taxon>metagenomes</taxon>
        <taxon>ecological metagenomes</taxon>
    </lineage>
</organism>
<evidence type="ECO:0000259" key="1">
    <source>
        <dbReference type="Pfam" id="PF01208"/>
    </source>
</evidence>
<evidence type="ECO:0000313" key="2">
    <source>
        <dbReference type="EMBL" id="KKK68024.1"/>
    </source>
</evidence>
<dbReference type="GO" id="GO:0004853">
    <property type="term" value="F:uroporphyrinogen decarboxylase activity"/>
    <property type="evidence" value="ECO:0007669"/>
    <property type="project" value="InterPro"/>
</dbReference>
<name>A0A0F8ZNR4_9ZZZZ</name>
<comment type="caution">
    <text evidence="2">The sequence shown here is derived from an EMBL/GenBank/DDBJ whole genome shotgun (WGS) entry which is preliminary data.</text>
</comment>
<dbReference type="Gene3D" id="3.20.20.210">
    <property type="match status" value="1"/>
</dbReference>
<feature type="domain" description="Uroporphyrinogen decarboxylase (URO-D)" evidence="1">
    <location>
        <begin position="16"/>
        <end position="337"/>
    </location>
</feature>
<dbReference type="InterPro" id="IPR038071">
    <property type="entry name" value="UROD/MetE-like_sf"/>
</dbReference>
<dbReference type="InterPro" id="IPR052024">
    <property type="entry name" value="Methanogen_methyltrans"/>
</dbReference>
<protein>
    <recommendedName>
        <fullName evidence="1">Uroporphyrinogen decarboxylase (URO-D) domain-containing protein</fullName>
    </recommendedName>
</protein>
<dbReference type="EMBL" id="LAZR01059324">
    <property type="protein sequence ID" value="KKK68024.1"/>
    <property type="molecule type" value="Genomic_DNA"/>
</dbReference>
<dbReference type="PANTHER" id="PTHR47099:SF1">
    <property type="entry name" value="METHYLCOBAMIDE:COM METHYLTRANSFERASE MTBA"/>
    <property type="match status" value="1"/>
</dbReference>
<dbReference type="Pfam" id="PF01208">
    <property type="entry name" value="URO-D"/>
    <property type="match status" value="1"/>
</dbReference>
<dbReference type="PANTHER" id="PTHR47099">
    <property type="entry name" value="METHYLCOBAMIDE:COM METHYLTRANSFERASE MTBA"/>
    <property type="match status" value="1"/>
</dbReference>
<gene>
    <name evidence="2" type="ORF">LCGC14_2948210</name>
</gene>
<dbReference type="SUPFAM" id="SSF51726">
    <property type="entry name" value="UROD/MetE-like"/>
    <property type="match status" value="1"/>
</dbReference>
<sequence>QKKHVIIAAQCNDHSARLAGVPAARFFSDADTFARVQLLVTEYYGFDAPNNTWDVYNIEAEAMGQKIVYPLGGIPDVDRTRPLIDSPASLSKIRIPDPYKSGRMPWVHEVNKKFIELTGRPARVYFCAPFSLAVNVRGYENLIMDIETNPAFAHRLFEFLCDKVIAPFIQAMRSEIGQPDALADGNDAWASPPLITLKMMEEFVVRYTDRLRQHVGKKVVTRGNWGDATGRDPGFPERFMALKLKACPGFLSVLDPDLFELGPKRIKAFAQKHDAYLTAGMDATVLKEGPIEAIVERIRNYIDGMARDGRCAVYLNQIPGDTPPEHIHAAVAACHAYGRFPIPESLDEVKFELPEPEPFTEFLRRRDESLH</sequence>
<feature type="non-terminal residue" evidence="2">
    <location>
        <position position="1"/>
    </location>
</feature>
<accession>A0A0F8ZNR4</accession>
<dbReference type="InterPro" id="IPR000257">
    <property type="entry name" value="Uroporphyrinogen_deCOase"/>
</dbReference>
<reference evidence="2" key="1">
    <citation type="journal article" date="2015" name="Nature">
        <title>Complex archaea that bridge the gap between prokaryotes and eukaryotes.</title>
        <authorList>
            <person name="Spang A."/>
            <person name="Saw J.H."/>
            <person name="Jorgensen S.L."/>
            <person name="Zaremba-Niedzwiedzka K."/>
            <person name="Martijn J."/>
            <person name="Lind A.E."/>
            <person name="van Eijk R."/>
            <person name="Schleper C."/>
            <person name="Guy L."/>
            <person name="Ettema T.J."/>
        </authorList>
    </citation>
    <scope>NUCLEOTIDE SEQUENCE</scope>
</reference>
<dbReference type="AlphaFoldDB" id="A0A0F8ZNR4"/>
<dbReference type="GO" id="GO:0006779">
    <property type="term" value="P:porphyrin-containing compound biosynthetic process"/>
    <property type="evidence" value="ECO:0007669"/>
    <property type="project" value="InterPro"/>
</dbReference>
<proteinExistence type="predicted"/>